<dbReference type="PANTHER" id="PTHR14015:SF2">
    <property type="entry name" value="OPIOID GROWTH FACTOR RECEPTOR (OGFR) CONSERVED DOMAIN-CONTAINING PROTEIN"/>
    <property type="match status" value="1"/>
</dbReference>
<protein>
    <recommendedName>
        <fullName evidence="3">Opioid growth factor receptor (OGFr) conserved domain-containing protein</fullName>
    </recommendedName>
</protein>
<dbReference type="AlphaFoldDB" id="A0A9X0ANH5"/>
<evidence type="ECO:0000313" key="5">
    <source>
        <dbReference type="Proteomes" id="UP001152300"/>
    </source>
</evidence>
<dbReference type="InterPro" id="IPR006757">
    <property type="entry name" value="OGF_rcpt"/>
</dbReference>
<evidence type="ECO:0000259" key="3">
    <source>
        <dbReference type="Pfam" id="PF04664"/>
    </source>
</evidence>
<evidence type="ECO:0000256" key="2">
    <source>
        <dbReference type="SAM" id="MobiDB-lite"/>
    </source>
</evidence>
<dbReference type="EMBL" id="JAPEIS010000005">
    <property type="protein sequence ID" value="KAJ8065999.1"/>
    <property type="molecule type" value="Genomic_DNA"/>
</dbReference>
<gene>
    <name evidence="4" type="ORF">OCU04_005093</name>
</gene>
<dbReference type="InterPro" id="IPR039574">
    <property type="entry name" value="OGFr"/>
</dbReference>
<feature type="region of interest" description="Disordered" evidence="2">
    <location>
        <begin position="248"/>
        <end position="292"/>
    </location>
</feature>
<feature type="compositionally biased region" description="Basic and acidic residues" evidence="2">
    <location>
        <begin position="306"/>
        <end position="321"/>
    </location>
</feature>
<dbReference type="Proteomes" id="UP001152300">
    <property type="component" value="Unassembled WGS sequence"/>
</dbReference>
<evidence type="ECO:0000313" key="4">
    <source>
        <dbReference type="EMBL" id="KAJ8065999.1"/>
    </source>
</evidence>
<evidence type="ECO:0000256" key="1">
    <source>
        <dbReference type="ARBA" id="ARBA00010365"/>
    </source>
</evidence>
<proteinExistence type="inferred from homology"/>
<dbReference type="Pfam" id="PF04664">
    <property type="entry name" value="OGFr_N"/>
    <property type="match status" value="1"/>
</dbReference>
<dbReference type="PANTHER" id="PTHR14015">
    <property type="entry name" value="OPIOID GROWTH FACTOR RECEPTOR OGFR ZETA-TYPE OPIOID RECEPTOR"/>
    <property type="match status" value="1"/>
</dbReference>
<dbReference type="OrthoDB" id="9030204at2759"/>
<feature type="domain" description="Opioid growth factor receptor (OGFr) conserved" evidence="3">
    <location>
        <begin position="18"/>
        <end position="160"/>
    </location>
</feature>
<comment type="similarity">
    <text evidence="1">Belongs to the opioid growth factor receptor family.</text>
</comment>
<accession>A0A9X0ANH5</accession>
<dbReference type="GO" id="GO:0140625">
    <property type="term" value="F:opioid growth factor receptor activity"/>
    <property type="evidence" value="ECO:0007669"/>
    <property type="project" value="InterPro"/>
</dbReference>
<feature type="region of interest" description="Disordered" evidence="2">
    <location>
        <begin position="306"/>
        <end position="366"/>
    </location>
</feature>
<name>A0A9X0ANH5_9HELO</name>
<sequence>MSIIGSFLETPGHENPLVSFYRNKTPDTAGRFISQILKWNHGKLEDTHDYIQWLFPLPEESMVSNAPLVDADVFAAFHSSSELQSLLKNSLVKMLDFYGFEFADDLNENNLPIIVRSPDFTDKCGNWLVMRDHNHLRISRILRSLRVLGLESEAAAFYKAISDIIYQEHRQIVSCQSAEFWRRAAQRPLHWAPHLSEKECRADKKWKLGTAFLKDYERFKMARELQQQHDTKKALEEKKEAEFQATKAHIAAVNADRKRKLEEASASPKKPRRVSRGSESSISEPQLDKKEAVVAETCEHMSDLQEVIKTEAHPESADRSSDTTNLDEPMPRLDKPELINQKATENGGQSTTHQIQQYQLMSPRHP</sequence>
<organism evidence="4 5">
    <name type="scientific">Sclerotinia nivalis</name>
    <dbReference type="NCBI Taxonomy" id="352851"/>
    <lineage>
        <taxon>Eukaryota</taxon>
        <taxon>Fungi</taxon>
        <taxon>Dikarya</taxon>
        <taxon>Ascomycota</taxon>
        <taxon>Pezizomycotina</taxon>
        <taxon>Leotiomycetes</taxon>
        <taxon>Helotiales</taxon>
        <taxon>Sclerotiniaceae</taxon>
        <taxon>Sclerotinia</taxon>
    </lineage>
</organism>
<reference evidence="4" key="1">
    <citation type="submission" date="2022-11" db="EMBL/GenBank/DDBJ databases">
        <title>Genome Resource of Sclerotinia nivalis Strain SnTB1, a Plant Pathogen Isolated from American Ginseng.</title>
        <authorList>
            <person name="Fan S."/>
        </authorList>
    </citation>
    <scope>NUCLEOTIDE SEQUENCE</scope>
    <source>
        <strain evidence="4">SnTB1</strain>
    </source>
</reference>
<comment type="caution">
    <text evidence="4">The sequence shown here is derived from an EMBL/GenBank/DDBJ whole genome shotgun (WGS) entry which is preliminary data.</text>
</comment>
<keyword evidence="5" id="KW-1185">Reference proteome</keyword>
<feature type="compositionally biased region" description="Polar residues" evidence="2">
    <location>
        <begin position="341"/>
        <end position="360"/>
    </location>
</feature>
<dbReference type="GO" id="GO:0016020">
    <property type="term" value="C:membrane"/>
    <property type="evidence" value="ECO:0007669"/>
    <property type="project" value="InterPro"/>
</dbReference>